<proteinExistence type="predicted"/>
<comment type="caution">
    <text evidence="1">The sequence shown here is derived from an EMBL/GenBank/DDBJ whole genome shotgun (WGS) entry which is preliminary data.</text>
</comment>
<keyword evidence="2" id="KW-1185">Reference proteome</keyword>
<dbReference type="AlphaFoldDB" id="A0A0C2MID9"/>
<reference evidence="1 2" key="1">
    <citation type="journal article" date="2014" name="Genome Biol. Evol.">
        <title>The genome of the myxosporean Thelohanellus kitauei shows adaptations to nutrient acquisition within its fish host.</title>
        <authorList>
            <person name="Yang Y."/>
            <person name="Xiong J."/>
            <person name="Zhou Z."/>
            <person name="Huo F."/>
            <person name="Miao W."/>
            <person name="Ran C."/>
            <person name="Liu Y."/>
            <person name="Zhang J."/>
            <person name="Feng J."/>
            <person name="Wang M."/>
            <person name="Wang M."/>
            <person name="Wang L."/>
            <person name="Yao B."/>
        </authorList>
    </citation>
    <scope>NUCLEOTIDE SEQUENCE [LARGE SCALE GENOMIC DNA]</scope>
    <source>
        <strain evidence="1">Wuqing</strain>
    </source>
</reference>
<dbReference type="EMBL" id="JWZT01003426">
    <property type="protein sequence ID" value="KII66866.1"/>
    <property type="molecule type" value="Genomic_DNA"/>
</dbReference>
<protein>
    <submittedName>
        <fullName evidence="1">Uncharacterized protein</fullName>
    </submittedName>
</protein>
<gene>
    <name evidence="1" type="ORF">RF11_04168</name>
</gene>
<dbReference type="Proteomes" id="UP000031668">
    <property type="component" value="Unassembled WGS sequence"/>
</dbReference>
<name>A0A0C2MID9_THEKT</name>
<accession>A0A0C2MID9</accession>
<sequence>MESRTDHTTDVLEKKIDRIITKALLFASNVNESGLRNMYNDSRLQELFFERILSLIFENDIELKTWFESSEVATEVFKKLIKTGNNYPLCEDCANDLPCELCSLVIGDYEQYQIEKSFKNYDKKSYNNGIHPASSDGLDGYAKHGTSGNLFELSDRFVKHVVSIIRHLTKYLELFCLDGGLLENKVEELTNVNNENVNDNIEHDPVNHDMNDGSHISQKSCVVLLSADKTQLSKFKLCFKSDKISWKEGQDTTISSSFGYIYIPYMDNEEECNKIRTEINTYIQNNFRKSRMHCVVVKIFRLFFMRIVCIITNIIQKLCLCEEILCDKISEIIVNETQLPALILFKHGFGNGLGKNLLFRIFTTISYSETGRLCLAKIYLENFEKIYSAASTPKYVDSFITDLAHRFAASRTVLLYLVEGGLLSKIFYLISKRLVKLGFGQKDSILLVVSRSGSTRIDELYDALSKLHVMLYCPAPKFEATDRLIGELRNVGTRLVEFCLAFDDMEQIRNGYENLGRSIDSESVSFFILELHNLMVAYVIWIVTYGQIHNKVLELFLHVFQNHLKKSTANLSPSVAFERLVMRQDVENKQFSMFNLSKRVFFDLLTHSLVNNCLSPELKQSLFHDQMLLISISKSAITALSFEVYYKAGHWINPSEYFDDLIFNYRHISFVHYLFMQDFVAVQILISCMNPTYGNSHYATLSPPYYHKQNIQTVSASLI</sequence>
<organism evidence="1 2">
    <name type="scientific">Thelohanellus kitauei</name>
    <name type="common">Myxosporean</name>
    <dbReference type="NCBI Taxonomy" id="669202"/>
    <lineage>
        <taxon>Eukaryota</taxon>
        <taxon>Metazoa</taxon>
        <taxon>Cnidaria</taxon>
        <taxon>Myxozoa</taxon>
        <taxon>Myxosporea</taxon>
        <taxon>Bivalvulida</taxon>
        <taxon>Platysporina</taxon>
        <taxon>Myxobolidae</taxon>
        <taxon>Thelohanellus</taxon>
    </lineage>
</organism>
<evidence type="ECO:0000313" key="2">
    <source>
        <dbReference type="Proteomes" id="UP000031668"/>
    </source>
</evidence>
<dbReference type="OrthoDB" id="26387at2759"/>
<evidence type="ECO:0000313" key="1">
    <source>
        <dbReference type="EMBL" id="KII66866.1"/>
    </source>
</evidence>